<feature type="transmembrane region" description="Helical" evidence="11">
    <location>
        <begin position="190"/>
        <end position="206"/>
    </location>
</feature>
<evidence type="ECO:0000256" key="2">
    <source>
        <dbReference type="ARBA" id="ARBA00022448"/>
    </source>
</evidence>
<feature type="transmembrane region" description="Helical" evidence="11">
    <location>
        <begin position="297"/>
        <end position="316"/>
    </location>
</feature>
<evidence type="ECO:0000313" key="13">
    <source>
        <dbReference type="Proteomes" id="UP000199183"/>
    </source>
</evidence>
<feature type="transmembrane region" description="Helical" evidence="11">
    <location>
        <begin position="26"/>
        <end position="47"/>
    </location>
</feature>
<keyword evidence="5 12" id="KW-0762">Sugar transport</keyword>
<evidence type="ECO:0000256" key="11">
    <source>
        <dbReference type="SAM" id="Phobius"/>
    </source>
</evidence>
<feature type="transmembrane region" description="Helical" evidence="11">
    <location>
        <begin position="336"/>
        <end position="367"/>
    </location>
</feature>
<dbReference type="EMBL" id="FNRY01000001">
    <property type="protein sequence ID" value="SEB41245.1"/>
    <property type="molecule type" value="Genomic_DNA"/>
</dbReference>
<feature type="transmembrane region" description="Helical" evidence="11">
    <location>
        <begin position="227"/>
        <end position="245"/>
    </location>
</feature>
<comment type="function">
    <text evidence="9">Part of the binding-protein-dependent transport system for D-xylose. Probably responsible for the translocation of the substrate across the membrane.</text>
</comment>
<evidence type="ECO:0000256" key="9">
    <source>
        <dbReference type="ARBA" id="ARBA00035611"/>
    </source>
</evidence>
<evidence type="ECO:0000256" key="5">
    <source>
        <dbReference type="ARBA" id="ARBA00022597"/>
    </source>
</evidence>
<dbReference type="PANTHER" id="PTHR32196:SF32">
    <property type="entry name" value="XYLOSE TRANSPORT SYSTEM PERMEASE PROTEIN XYLH"/>
    <property type="match status" value="1"/>
</dbReference>
<proteinExistence type="predicted"/>
<dbReference type="PANTHER" id="PTHR32196">
    <property type="entry name" value="ABC TRANSPORTER PERMEASE PROTEIN YPHD-RELATED-RELATED"/>
    <property type="match status" value="1"/>
</dbReference>
<feature type="transmembrane region" description="Helical" evidence="11">
    <location>
        <begin position="379"/>
        <end position="398"/>
    </location>
</feature>
<organism evidence="12 13">
    <name type="scientific">Paramicrobacterium humi</name>
    <dbReference type="NCBI Taxonomy" id="640635"/>
    <lineage>
        <taxon>Bacteria</taxon>
        <taxon>Bacillati</taxon>
        <taxon>Actinomycetota</taxon>
        <taxon>Actinomycetes</taxon>
        <taxon>Micrococcales</taxon>
        <taxon>Microbacteriaceae</taxon>
        <taxon>Paramicrobacterium</taxon>
    </lineage>
</organism>
<gene>
    <name evidence="12" type="ORF">SAMN04489806_0490</name>
</gene>
<feature type="transmembrane region" description="Helical" evidence="11">
    <location>
        <begin position="130"/>
        <end position="150"/>
    </location>
</feature>
<accession>A0A1H4J5C4</accession>
<keyword evidence="3" id="KW-1003">Cell membrane</keyword>
<keyword evidence="13" id="KW-1185">Reference proteome</keyword>
<evidence type="ECO:0000256" key="8">
    <source>
        <dbReference type="ARBA" id="ARBA00023136"/>
    </source>
</evidence>
<keyword evidence="7 11" id="KW-1133">Transmembrane helix</keyword>
<keyword evidence="8 11" id="KW-0472">Membrane</keyword>
<feature type="transmembrane region" description="Helical" evidence="11">
    <location>
        <begin position="155"/>
        <end position="178"/>
    </location>
</feature>
<protein>
    <recommendedName>
        <fullName evidence="10">Xylose transport system permease protein XylH</fullName>
    </recommendedName>
</protein>
<dbReference type="Proteomes" id="UP000199183">
    <property type="component" value="Unassembled WGS sequence"/>
</dbReference>
<dbReference type="AlphaFoldDB" id="A0A1H4J5C4"/>
<evidence type="ECO:0000313" key="12">
    <source>
        <dbReference type="EMBL" id="SEB41245.1"/>
    </source>
</evidence>
<evidence type="ECO:0000256" key="6">
    <source>
        <dbReference type="ARBA" id="ARBA00022692"/>
    </source>
</evidence>
<sequence>MSTSTTTEPTTPVQEKKPRKLPGFSVNLRQYGILAALAIIIVLFQVLTDGRLLYPGNINNLIQQNAYVLILAIGMVIVIIGGHIDLSVGSIVAMVGAIAAIAMNQWGLPWWAAVVVALLVGALVGAWQGFWVAFVGIPAFIVTLAGMLLFRGLTLVLLTGGTISGLPEGFVAIGAGWFPGWLGELGGRDVLTLVFGVVAVVLLVLQQTRARAAQRKLELVREPLASFWIKLGIAGVAILALAWLLSDYSGTPYILVILAALILAYTFVLRNTIFGRHVYAIGGNRFAAVMSGVKTKWIDFLILTNMGLLAGLAGVVSTARAGGAVASAGMNYELDAIAAVFIGGAAVQGGVGTVVGAVIGALVMGVLNMGLSILSVDAAWQMAIKGLVLLLAVAFDIFNKRRGGAQ</sequence>
<dbReference type="GO" id="GO:0005886">
    <property type="term" value="C:plasma membrane"/>
    <property type="evidence" value="ECO:0007669"/>
    <property type="project" value="UniProtKB-SubCell"/>
</dbReference>
<dbReference type="NCBIfam" id="NF040906">
    <property type="entry name" value="GguB"/>
    <property type="match status" value="1"/>
</dbReference>
<dbReference type="OrthoDB" id="3468954at2"/>
<dbReference type="InterPro" id="IPR001851">
    <property type="entry name" value="ABC_transp_permease"/>
</dbReference>
<feature type="transmembrane region" description="Helical" evidence="11">
    <location>
        <begin position="67"/>
        <end position="100"/>
    </location>
</feature>
<keyword evidence="2" id="KW-0813">Transport</keyword>
<evidence type="ECO:0000256" key="3">
    <source>
        <dbReference type="ARBA" id="ARBA00022475"/>
    </source>
</evidence>
<feature type="transmembrane region" description="Helical" evidence="11">
    <location>
        <begin position="251"/>
        <end position="269"/>
    </location>
</feature>
<evidence type="ECO:0000256" key="7">
    <source>
        <dbReference type="ARBA" id="ARBA00022989"/>
    </source>
</evidence>
<reference evidence="12 13" key="1">
    <citation type="submission" date="2016-10" db="EMBL/GenBank/DDBJ databases">
        <authorList>
            <person name="de Groot N.N."/>
        </authorList>
    </citation>
    <scope>NUCLEOTIDE SEQUENCE [LARGE SCALE GENOMIC DNA]</scope>
    <source>
        <strain evidence="12 13">DSM 21799</strain>
    </source>
</reference>
<evidence type="ECO:0000256" key="10">
    <source>
        <dbReference type="ARBA" id="ARBA00035686"/>
    </source>
</evidence>
<dbReference type="CDD" id="cd06579">
    <property type="entry name" value="TM_PBP1_transp_AraH_like"/>
    <property type="match status" value="1"/>
</dbReference>
<comment type="subcellular location">
    <subcellularLocation>
        <location evidence="1">Cell membrane</location>
        <topology evidence="1">Multi-pass membrane protein</topology>
    </subcellularLocation>
</comment>
<keyword evidence="4" id="KW-0997">Cell inner membrane</keyword>
<evidence type="ECO:0000256" key="1">
    <source>
        <dbReference type="ARBA" id="ARBA00004651"/>
    </source>
</evidence>
<dbReference type="GO" id="GO:0022857">
    <property type="term" value="F:transmembrane transporter activity"/>
    <property type="evidence" value="ECO:0007669"/>
    <property type="project" value="InterPro"/>
</dbReference>
<dbReference type="Pfam" id="PF02653">
    <property type="entry name" value="BPD_transp_2"/>
    <property type="match status" value="1"/>
</dbReference>
<dbReference type="STRING" id="640635.SAMN04489806_0490"/>
<keyword evidence="6 11" id="KW-0812">Transmembrane</keyword>
<name>A0A1H4J5C4_9MICO</name>
<evidence type="ECO:0000256" key="4">
    <source>
        <dbReference type="ARBA" id="ARBA00022519"/>
    </source>
</evidence>